<gene>
    <name evidence="1" type="ordered locus">Igni_0643</name>
</gene>
<protein>
    <submittedName>
        <fullName evidence="1">Uncharacterized protein</fullName>
    </submittedName>
</protein>
<dbReference type="Proteomes" id="UP000000262">
    <property type="component" value="Chromosome"/>
</dbReference>
<sequence>MDLATTSRIFIDVASRLALLHHAKRVERVTLTVSELERLSAEKSKEGLCLMFKPHTVGGYILACDGKVVAIAIREPPRVGNKALEAVDDNPLPGDLYVVSKEAFVDALNKMFAGKRVVEKAAQVLSALNEIAQKVLEARLEKETSVEELAQGFDVKELEIFDLIDTVTLTDEIAYYLDKMGYTVETSTPEELGGHYVVVIKVHDDVPLEKLIKDLMEVAEKCDAKSLIKLIDSKGNEYYFDPTFFKSITKLLSRLPIELRYMYIKAVSPEEAEFNLVFSSDVTTISMGKFIGLLEKLIKKRRLPWKKVKVVIYTPTNIYRSPD</sequence>
<dbReference type="KEGG" id="iho:Igni_0643"/>
<dbReference type="STRING" id="453591.Igni_0643"/>
<keyword evidence="2" id="KW-1185">Reference proteome</keyword>
<reference evidence="1 2" key="1">
    <citation type="journal article" date="2008" name="Genome Biol.">
        <title>A genomic analysis of the archaeal system Ignicoccus hospitalis-Nanoarchaeum equitans.</title>
        <authorList>
            <person name="Podar M."/>
            <person name="Anderson I."/>
            <person name="Makarova K.S."/>
            <person name="Elkins J.G."/>
            <person name="Ivanova N."/>
            <person name="Wall M.A."/>
            <person name="Lykidis A."/>
            <person name="Mavromatis K."/>
            <person name="Sun H."/>
            <person name="Hudson M.E."/>
            <person name="Chen W."/>
            <person name="Deciu C."/>
            <person name="Hutchison D."/>
            <person name="Eads J.R."/>
            <person name="Anderson A."/>
            <person name="Fernandes F."/>
            <person name="Szeto E."/>
            <person name="Lapidus A."/>
            <person name="Kyrpides N.C."/>
            <person name="Saier M.H.Jr."/>
            <person name="Richardson P.M."/>
            <person name="Rachel R."/>
            <person name="Huber H."/>
            <person name="Eisen J.A."/>
            <person name="Koonin E.V."/>
            <person name="Keller M."/>
            <person name="Stetter K.O."/>
        </authorList>
    </citation>
    <scope>NUCLEOTIDE SEQUENCE [LARGE SCALE GENOMIC DNA]</scope>
    <source>
        <strain evidence="2">KIN4/I / DSM 18386 / JCM 14125</strain>
    </source>
</reference>
<name>A8AA73_IGNH4</name>
<dbReference type="RefSeq" id="WP_011998677.1">
    <property type="nucleotide sequence ID" value="NC_009776.1"/>
</dbReference>
<organism evidence="1 2">
    <name type="scientific">Ignicoccus hospitalis (strain KIN4/I / DSM 18386 / JCM 14125)</name>
    <dbReference type="NCBI Taxonomy" id="453591"/>
    <lineage>
        <taxon>Archaea</taxon>
        <taxon>Thermoproteota</taxon>
        <taxon>Thermoprotei</taxon>
        <taxon>Desulfurococcales</taxon>
        <taxon>Desulfurococcaceae</taxon>
        <taxon>Ignicoccus</taxon>
    </lineage>
</organism>
<evidence type="ECO:0000313" key="1">
    <source>
        <dbReference type="EMBL" id="ABU81825.1"/>
    </source>
</evidence>
<proteinExistence type="predicted"/>
<accession>A8AA73</accession>
<dbReference type="EMBL" id="CP000816">
    <property type="protein sequence ID" value="ABU81825.1"/>
    <property type="molecule type" value="Genomic_DNA"/>
</dbReference>
<dbReference type="HOGENOM" id="CLU_859456_0_0_2"/>
<evidence type="ECO:0000313" key="2">
    <source>
        <dbReference type="Proteomes" id="UP000000262"/>
    </source>
</evidence>
<dbReference type="AlphaFoldDB" id="A8AA73"/>
<dbReference type="GeneID" id="5561997"/>